<proteinExistence type="inferred from homology"/>
<comment type="similarity">
    <text evidence="2">Belongs to the metallo-beta-lactamase superfamily.</text>
</comment>
<protein>
    <recommendedName>
        <fullName evidence="8">Metallo-beta-lactamase domain-containing protein</fullName>
    </recommendedName>
</protein>
<dbReference type="STRING" id="135208.A0A4Z0A435"/>
<dbReference type="EMBL" id="SFCI01000310">
    <property type="protein sequence ID" value="TFY80639.1"/>
    <property type="molecule type" value="Genomic_DNA"/>
</dbReference>
<name>A0A4Z0A435_9AGAM</name>
<dbReference type="Gene3D" id="3.60.15.10">
    <property type="entry name" value="Ribonuclease Z/Hydroxyacylglutathione hydrolase-like"/>
    <property type="match status" value="1"/>
</dbReference>
<dbReference type="SUPFAM" id="SSF56281">
    <property type="entry name" value="Metallo-hydrolase/oxidoreductase"/>
    <property type="match status" value="1"/>
</dbReference>
<gene>
    <name evidence="6" type="ORF">EWM64_g3370</name>
</gene>
<comment type="cofactor">
    <cofactor evidence="1">
        <name>Zn(2+)</name>
        <dbReference type="ChEBI" id="CHEBI:29105"/>
    </cofactor>
</comment>
<evidence type="ECO:0000256" key="1">
    <source>
        <dbReference type="ARBA" id="ARBA00001947"/>
    </source>
</evidence>
<organism evidence="6 7">
    <name type="scientific">Hericium alpestre</name>
    <dbReference type="NCBI Taxonomy" id="135208"/>
    <lineage>
        <taxon>Eukaryota</taxon>
        <taxon>Fungi</taxon>
        <taxon>Dikarya</taxon>
        <taxon>Basidiomycota</taxon>
        <taxon>Agaricomycotina</taxon>
        <taxon>Agaricomycetes</taxon>
        <taxon>Russulales</taxon>
        <taxon>Hericiaceae</taxon>
        <taxon>Hericium</taxon>
    </lineage>
</organism>
<dbReference type="InterPro" id="IPR051013">
    <property type="entry name" value="MBL_superfamily_lactonases"/>
</dbReference>
<reference evidence="6 7" key="1">
    <citation type="submission" date="2019-02" db="EMBL/GenBank/DDBJ databases">
        <title>Genome sequencing of the rare red list fungi Hericium alpestre (H. flagellum).</title>
        <authorList>
            <person name="Buettner E."/>
            <person name="Kellner H."/>
        </authorList>
    </citation>
    <scope>NUCLEOTIDE SEQUENCE [LARGE SCALE GENOMIC DNA]</scope>
    <source>
        <strain evidence="6 7">DSM 108284</strain>
    </source>
</reference>
<evidence type="ECO:0000256" key="3">
    <source>
        <dbReference type="ARBA" id="ARBA00022723"/>
    </source>
</evidence>
<accession>A0A4Z0A435</accession>
<dbReference type="PANTHER" id="PTHR42978:SF2">
    <property type="entry name" value="102 KBASES UNSTABLE REGION: FROM 1 TO 119443"/>
    <property type="match status" value="1"/>
</dbReference>
<evidence type="ECO:0000256" key="2">
    <source>
        <dbReference type="ARBA" id="ARBA00007749"/>
    </source>
</evidence>
<evidence type="ECO:0000313" key="6">
    <source>
        <dbReference type="EMBL" id="TFY80639.1"/>
    </source>
</evidence>
<keyword evidence="5" id="KW-0862">Zinc</keyword>
<dbReference type="AlphaFoldDB" id="A0A4Z0A435"/>
<keyword evidence="7" id="KW-1185">Reference proteome</keyword>
<sequence>MSYTLPAPCPDQAYFSVTFFEGRQVKVPLRYLLDPVPDGADKQLISVTKRNILFDLGVRKDYDNYPPALAQPVKDVFLPMDVSEDIVDSLAKGGLKLSDISTIFPSHIHWASLLPPGHTAFLKTSGADWKPIGPFLRALDYYGDGSLYVIDAPGHVQGHINLQCTRLRWGMDVPWRRFGP</sequence>
<evidence type="ECO:0000256" key="4">
    <source>
        <dbReference type="ARBA" id="ARBA00022801"/>
    </source>
</evidence>
<dbReference type="GO" id="GO:0016787">
    <property type="term" value="F:hydrolase activity"/>
    <property type="evidence" value="ECO:0007669"/>
    <property type="project" value="UniProtKB-KW"/>
</dbReference>
<evidence type="ECO:0000313" key="7">
    <source>
        <dbReference type="Proteomes" id="UP000298061"/>
    </source>
</evidence>
<dbReference type="Proteomes" id="UP000298061">
    <property type="component" value="Unassembled WGS sequence"/>
</dbReference>
<keyword evidence="4" id="KW-0378">Hydrolase</keyword>
<dbReference type="InterPro" id="IPR036866">
    <property type="entry name" value="RibonucZ/Hydroxyglut_hydro"/>
</dbReference>
<keyword evidence="3" id="KW-0479">Metal-binding</keyword>
<dbReference type="GO" id="GO:0046872">
    <property type="term" value="F:metal ion binding"/>
    <property type="evidence" value="ECO:0007669"/>
    <property type="project" value="UniProtKB-KW"/>
</dbReference>
<comment type="caution">
    <text evidence="6">The sequence shown here is derived from an EMBL/GenBank/DDBJ whole genome shotgun (WGS) entry which is preliminary data.</text>
</comment>
<dbReference type="OrthoDB" id="10250730at2759"/>
<evidence type="ECO:0008006" key="8">
    <source>
        <dbReference type="Google" id="ProtNLM"/>
    </source>
</evidence>
<evidence type="ECO:0000256" key="5">
    <source>
        <dbReference type="ARBA" id="ARBA00022833"/>
    </source>
</evidence>
<dbReference type="PANTHER" id="PTHR42978">
    <property type="entry name" value="QUORUM-QUENCHING LACTONASE YTNP-RELATED-RELATED"/>
    <property type="match status" value="1"/>
</dbReference>